<dbReference type="AlphaFoldDB" id="A0AA94JF50"/>
<organism evidence="1 2">
    <name type="scientific">Idiomarina aquatica</name>
    <dbReference type="NCBI Taxonomy" id="1327752"/>
    <lineage>
        <taxon>Bacteria</taxon>
        <taxon>Pseudomonadati</taxon>
        <taxon>Pseudomonadota</taxon>
        <taxon>Gammaproteobacteria</taxon>
        <taxon>Alteromonadales</taxon>
        <taxon>Idiomarinaceae</taxon>
        <taxon>Idiomarina</taxon>
    </lineage>
</organism>
<dbReference type="EMBL" id="PIPS01000001">
    <property type="protein sequence ID" value="RUO45601.1"/>
    <property type="molecule type" value="Genomic_DNA"/>
</dbReference>
<name>A0AA94JF50_9GAMM</name>
<evidence type="ECO:0000313" key="2">
    <source>
        <dbReference type="Proteomes" id="UP000286680"/>
    </source>
</evidence>
<dbReference type="RefSeq" id="WP_105305343.1">
    <property type="nucleotide sequence ID" value="NZ_PIPS01000001.1"/>
</dbReference>
<dbReference type="InterPro" id="IPR047706">
    <property type="entry name" value="BCAM0308-like"/>
</dbReference>
<keyword evidence="2" id="KW-1185">Reference proteome</keyword>
<gene>
    <name evidence="1" type="ORF">CWE23_06315</name>
</gene>
<reference evidence="2" key="1">
    <citation type="journal article" date="2018" name="Front. Microbiol.">
        <title>Genome-Based Analysis Reveals the Taxonomy and Diversity of the Family Idiomarinaceae.</title>
        <authorList>
            <person name="Liu Y."/>
            <person name="Lai Q."/>
            <person name="Shao Z."/>
        </authorList>
    </citation>
    <scope>NUCLEOTIDE SEQUENCE [LARGE SCALE GENOMIC DNA]</scope>
    <source>
        <strain evidence="2">SN-14</strain>
    </source>
</reference>
<comment type="caution">
    <text evidence="1">The sequence shown here is derived from an EMBL/GenBank/DDBJ whole genome shotgun (WGS) entry which is preliminary data.</text>
</comment>
<dbReference type="NCBIfam" id="NF040826">
    <property type="entry name" value="lxa_BCAM0308"/>
    <property type="match status" value="1"/>
</dbReference>
<proteinExistence type="predicted"/>
<sequence length="160" mass="18510">MENQKPSLPQDQHPRVWRLPTEAKKLRSPSRCKQCGVLYQDGRWSWHIHGITEPVLSTLCPACQLVNKHQATGFLTLNGDYFLAHQNEILSLIHHIANYECEQHPLNRLIAIDKRGNGIRIRFTDRHLPKQIGHAIEQAHAGELRINYDGTLCRVSWQRN</sequence>
<protein>
    <submittedName>
        <fullName evidence="1">ATPase</fullName>
    </submittedName>
</protein>
<evidence type="ECO:0000313" key="1">
    <source>
        <dbReference type="EMBL" id="RUO45601.1"/>
    </source>
</evidence>
<accession>A0AA94JF50</accession>
<dbReference type="Proteomes" id="UP000286680">
    <property type="component" value="Unassembled WGS sequence"/>
</dbReference>